<accession>X0S1I5</accession>
<organism evidence="1">
    <name type="scientific">marine sediment metagenome</name>
    <dbReference type="NCBI Taxonomy" id="412755"/>
    <lineage>
        <taxon>unclassified sequences</taxon>
        <taxon>metagenomes</taxon>
        <taxon>ecological metagenomes</taxon>
    </lineage>
</organism>
<protein>
    <recommendedName>
        <fullName evidence="2">HicB-like antitoxin of toxin-antitoxin system domain-containing protein</fullName>
    </recommendedName>
</protein>
<evidence type="ECO:0008006" key="2">
    <source>
        <dbReference type="Google" id="ProtNLM"/>
    </source>
</evidence>
<gene>
    <name evidence="1" type="ORF">S01H1_13321</name>
</gene>
<name>X0S1I5_9ZZZZ</name>
<sequence>MKTPIAPRKPKHFELVKREHEGKPFYAARALPLGLTAYGGTKEEAVERLKTMFGLWVDSNVRRFGEQSRVKED</sequence>
<dbReference type="EMBL" id="BARS01006874">
    <property type="protein sequence ID" value="GAF74928.1"/>
    <property type="molecule type" value="Genomic_DNA"/>
</dbReference>
<proteinExistence type="predicted"/>
<comment type="caution">
    <text evidence="1">The sequence shown here is derived from an EMBL/GenBank/DDBJ whole genome shotgun (WGS) entry which is preliminary data.</text>
</comment>
<dbReference type="AlphaFoldDB" id="X0S1I5"/>
<reference evidence="1" key="1">
    <citation type="journal article" date="2014" name="Front. Microbiol.">
        <title>High frequency of phylogenetically diverse reductive dehalogenase-homologous genes in deep subseafloor sedimentary metagenomes.</title>
        <authorList>
            <person name="Kawai M."/>
            <person name="Futagami T."/>
            <person name="Toyoda A."/>
            <person name="Takaki Y."/>
            <person name="Nishi S."/>
            <person name="Hori S."/>
            <person name="Arai W."/>
            <person name="Tsubouchi T."/>
            <person name="Morono Y."/>
            <person name="Uchiyama I."/>
            <person name="Ito T."/>
            <person name="Fujiyama A."/>
            <person name="Inagaki F."/>
            <person name="Takami H."/>
        </authorList>
    </citation>
    <scope>NUCLEOTIDE SEQUENCE</scope>
    <source>
        <strain evidence="1">Expedition CK06-06</strain>
    </source>
</reference>
<evidence type="ECO:0000313" key="1">
    <source>
        <dbReference type="EMBL" id="GAF74928.1"/>
    </source>
</evidence>